<evidence type="ECO:0000256" key="1">
    <source>
        <dbReference type="ARBA" id="ARBA00004430"/>
    </source>
</evidence>
<comment type="caution">
    <text evidence="3">The sequence shown here is derived from an EMBL/GenBank/DDBJ whole genome shotgun (WGS) entry which is preliminary data.</text>
</comment>
<dbReference type="InterPro" id="IPR036047">
    <property type="entry name" value="F-box-like_dom_sf"/>
</dbReference>
<keyword evidence="2" id="KW-0812">Transmembrane</keyword>
<feature type="transmembrane region" description="Helical" evidence="2">
    <location>
        <begin position="537"/>
        <end position="563"/>
    </location>
</feature>
<comment type="subcellular location">
    <subcellularLocation>
        <location evidence="1">Cytoplasm</location>
        <location evidence="1">Cytoskeleton</location>
        <location evidence="1">Cilium axoneme</location>
    </subcellularLocation>
</comment>
<dbReference type="GO" id="GO:0005930">
    <property type="term" value="C:axoneme"/>
    <property type="evidence" value="ECO:0007669"/>
    <property type="project" value="UniProtKB-SubCell"/>
</dbReference>
<evidence type="ECO:0008006" key="5">
    <source>
        <dbReference type="Google" id="ProtNLM"/>
    </source>
</evidence>
<reference evidence="3 4" key="1">
    <citation type="journal article" date="2024" name="Nat. Commun.">
        <title>Phylogenomics reveals the evolutionary origins of lichenization in chlorophyte algae.</title>
        <authorList>
            <person name="Puginier C."/>
            <person name="Libourel C."/>
            <person name="Otte J."/>
            <person name="Skaloud P."/>
            <person name="Haon M."/>
            <person name="Grisel S."/>
            <person name="Petersen M."/>
            <person name="Berrin J.G."/>
            <person name="Delaux P.M."/>
            <person name="Dal Grande F."/>
            <person name="Keller J."/>
        </authorList>
    </citation>
    <scope>NUCLEOTIDE SEQUENCE [LARGE SCALE GENOMIC DNA]</scope>
    <source>
        <strain evidence="3 4">SAG 2145</strain>
    </source>
</reference>
<keyword evidence="2" id="KW-0472">Membrane</keyword>
<evidence type="ECO:0000256" key="2">
    <source>
        <dbReference type="SAM" id="Phobius"/>
    </source>
</evidence>
<dbReference type="PANTHER" id="PTHR12904">
    <property type="match status" value="1"/>
</dbReference>
<evidence type="ECO:0000313" key="4">
    <source>
        <dbReference type="Proteomes" id="UP001438707"/>
    </source>
</evidence>
<dbReference type="Gene3D" id="3.80.10.10">
    <property type="entry name" value="Ribonuclease Inhibitor"/>
    <property type="match status" value="2"/>
</dbReference>
<organism evidence="3 4">
    <name type="scientific">Apatococcus lobatus</name>
    <dbReference type="NCBI Taxonomy" id="904363"/>
    <lineage>
        <taxon>Eukaryota</taxon>
        <taxon>Viridiplantae</taxon>
        <taxon>Chlorophyta</taxon>
        <taxon>core chlorophytes</taxon>
        <taxon>Trebouxiophyceae</taxon>
        <taxon>Chlorellales</taxon>
        <taxon>Chlorellaceae</taxon>
        <taxon>Apatococcus</taxon>
    </lineage>
</organism>
<dbReference type="SUPFAM" id="SSF81383">
    <property type="entry name" value="F-box domain"/>
    <property type="match status" value="1"/>
</dbReference>
<dbReference type="SUPFAM" id="SSF52047">
    <property type="entry name" value="RNI-like"/>
    <property type="match status" value="1"/>
</dbReference>
<evidence type="ECO:0000313" key="3">
    <source>
        <dbReference type="EMBL" id="KAK9827796.1"/>
    </source>
</evidence>
<dbReference type="InterPro" id="IPR051341">
    <property type="entry name" value="Zyg-11_UBL_adapter"/>
</dbReference>
<dbReference type="EMBL" id="JALJOS010000017">
    <property type="protein sequence ID" value="KAK9827796.1"/>
    <property type="molecule type" value="Genomic_DNA"/>
</dbReference>
<dbReference type="InterPro" id="IPR006553">
    <property type="entry name" value="Leu-rich_rpt_Cys-con_subtyp"/>
</dbReference>
<sequence length="607" mass="66030">MAKVHAADLPRDSSFSKGKGATDGYLPTLGRAATGMDQGCWALLPVDILLLVFRHVESTATLKSAHGVCQQWRSAVKAGVTTVSARKFSPSSPRVLNAAFPKLATLNLDSVHLDANVATLAYLTSLEQLRLRRVILAPLTCSDVVAQPLRGLTRLCLLELNFLEDLDPGVFSAEWSSTYEALTRLTSLKLHQRMKWYIEPPYPPQPALAAFPWGLTGLRTLSLSMTHQMINVPEFTRLSQLQQLTEVQIGGFDVDCTALRAAACCSALQRLAVVDAPNLADPGLTSLSALSALTCLNLASSKPAPAYSGMTDAGILALVGLTRLRALSLAGRPMLSESGLGFTTDLVLLTHLNLDGMPLDLCGIQELAALTDLQLLSLAQSRLLTSQIHPLSQLTSLTHLDISRSKVHDEAVQSLLQLQKLATLSISFSGIGAQAATSLLVGLPHVGRLLLDGIPISMLGIRSLFRSRPGLLMWSPRYDQRSRWCNMFWVHVLAQPQPARHSLRVWYAREPSLLVHIPLWLSCTLVASFAITLGSVAFFVLIAFPVMFLLCALLLVSVLKLLVTRLFMLARRICRPLISLCSRLLQRCQQAWLHAAEPPVPPALAAV</sequence>
<dbReference type="InterPro" id="IPR032675">
    <property type="entry name" value="LRR_dom_sf"/>
</dbReference>
<dbReference type="Gene3D" id="1.20.1280.50">
    <property type="match status" value="1"/>
</dbReference>
<dbReference type="AlphaFoldDB" id="A0AAW1R2Y5"/>
<dbReference type="Proteomes" id="UP001438707">
    <property type="component" value="Unassembled WGS sequence"/>
</dbReference>
<proteinExistence type="predicted"/>
<name>A0AAW1R2Y5_9CHLO</name>
<accession>A0AAW1R2Y5</accession>
<dbReference type="SMART" id="SM00367">
    <property type="entry name" value="LRR_CC"/>
    <property type="match status" value="2"/>
</dbReference>
<dbReference type="PANTHER" id="PTHR12904:SF23">
    <property type="entry name" value="PROTEIN ZER-1 HOMOLOG"/>
    <property type="match status" value="1"/>
</dbReference>
<gene>
    <name evidence="3" type="ORF">WJX74_002472</name>
</gene>
<protein>
    <recommendedName>
        <fullName evidence="5">F-box domain-containing protein</fullName>
    </recommendedName>
</protein>
<keyword evidence="2" id="KW-1133">Transmembrane helix</keyword>
<keyword evidence="4" id="KW-1185">Reference proteome</keyword>